<dbReference type="InterPro" id="IPR013094">
    <property type="entry name" value="AB_hydrolase_3"/>
</dbReference>
<sequence length="529" mass="57527">MSLPEDLNMAALPRQPYNSPRLMKWFYCTHRVGSSLALLPYWAIKYALGKRPRPSWSLKETLLIDFTRRVSAICDQAGVQHAVRDPTKEPNRDGLKETRFEWVPGISGETCCGVLDDEEVKPLEKVGTFIWERAEDVRADYSMLNGKTPHADDEAMSSLSFQPSIAGGEGGDLVGIYLHGGGYTHFSAHEHAQTSIIPRRLMQYDYFAAIHAVEYRMLPDSPFPAAVQDAVAVYVHLVRSGVPANKIVVIGDSAGGNIALAVARWVRDHRQVPAPGGLLLLSPWCDPSRCFPDCLHSYVPRPNPEDYLADAPAARRLLVTSLLGNKPHEYLSSPYLSPASSFGPHGSFDEFPPTFIHYGDAERLIDEIEALVCGMKRDRVDVDVEKTPDAVHDVLMVRFWNENVRTHIYRRICGWLDGVVKRAGGPPARSRAGSRASPTDSSGGPVTSTSGSPSSSRKRAPSGGSNLRRASLTAAAAEAKPNSIGGETKLRPNGTHSAPYGDTLSPGVVSVPEGGSQEGIEEVSGAQRG</sequence>
<reference evidence="4 5" key="1">
    <citation type="submission" date="2020-11" db="EMBL/GenBank/DDBJ databases">
        <title>Kefir isolates.</title>
        <authorList>
            <person name="Marcisauskas S."/>
            <person name="Kim Y."/>
            <person name="Blasche S."/>
        </authorList>
    </citation>
    <scope>NUCLEOTIDE SEQUENCE [LARGE SCALE GENOMIC DNA]</scope>
    <source>
        <strain evidence="4 5">KR</strain>
    </source>
</reference>
<keyword evidence="1" id="KW-0378">Hydrolase</keyword>
<evidence type="ECO:0000313" key="5">
    <source>
        <dbReference type="Proteomes" id="UP000777482"/>
    </source>
</evidence>
<feature type="compositionally biased region" description="Low complexity" evidence="2">
    <location>
        <begin position="437"/>
        <end position="465"/>
    </location>
</feature>
<comment type="caution">
    <text evidence="4">The sequence shown here is derived from an EMBL/GenBank/DDBJ whole genome shotgun (WGS) entry which is preliminary data.</text>
</comment>
<dbReference type="SUPFAM" id="SSF53474">
    <property type="entry name" value="alpha/beta-Hydrolases"/>
    <property type="match status" value="1"/>
</dbReference>
<dbReference type="AlphaFoldDB" id="A0A9P7B9B2"/>
<accession>A0A9P7B9B2</accession>
<feature type="region of interest" description="Disordered" evidence="2">
    <location>
        <begin position="424"/>
        <end position="529"/>
    </location>
</feature>
<dbReference type="Pfam" id="PF07859">
    <property type="entry name" value="Abhydrolase_3"/>
    <property type="match status" value="1"/>
</dbReference>
<protein>
    <recommendedName>
        <fullName evidence="3">Alpha/beta hydrolase fold-3 domain-containing protein</fullName>
    </recommendedName>
</protein>
<gene>
    <name evidence="4" type="ORF">C6P46_002664</name>
</gene>
<name>A0A9P7B9B2_RHOMI</name>
<dbReference type="EMBL" id="PUHQ01000002">
    <property type="protein sequence ID" value="KAG0667252.1"/>
    <property type="molecule type" value="Genomic_DNA"/>
</dbReference>
<evidence type="ECO:0000256" key="1">
    <source>
        <dbReference type="ARBA" id="ARBA00022801"/>
    </source>
</evidence>
<dbReference type="Gene3D" id="3.40.50.1820">
    <property type="entry name" value="alpha/beta hydrolase"/>
    <property type="match status" value="1"/>
</dbReference>
<dbReference type="Proteomes" id="UP000777482">
    <property type="component" value="Unassembled WGS sequence"/>
</dbReference>
<dbReference type="OrthoDB" id="2152029at2759"/>
<organism evidence="4 5">
    <name type="scientific">Rhodotorula mucilaginosa</name>
    <name type="common">Yeast</name>
    <name type="synonym">Rhodotorula rubra</name>
    <dbReference type="NCBI Taxonomy" id="5537"/>
    <lineage>
        <taxon>Eukaryota</taxon>
        <taxon>Fungi</taxon>
        <taxon>Dikarya</taxon>
        <taxon>Basidiomycota</taxon>
        <taxon>Pucciniomycotina</taxon>
        <taxon>Microbotryomycetes</taxon>
        <taxon>Sporidiobolales</taxon>
        <taxon>Sporidiobolaceae</taxon>
        <taxon>Rhodotorula</taxon>
    </lineage>
</organism>
<dbReference type="InterPro" id="IPR050300">
    <property type="entry name" value="GDXG_lipolytic_enzyme"/>
</dbReference>
<evidence type="ECO:0000259" key="3">
    <source>
        <dbReference type="Pfam" id="PF07859"/>
    </source>
</evidence>
<dbReference type="PANTHER" id="PTHR48081">
    <property type="entry name" value="AB HYDROLASE SUPERFAMILY PROTEIN C4A8.06C"/>
    <property type="match status" value="1"/>
</dbReference>
<feature type="domain" description="Alpha/beta hydrolase fold-3" evidence="3">
    <location>
        <begin position="176"/>
        <end position="395"/>
    </location>
</feature>
<dbReference type="InterPro" id="IPR029058">
    <property type="entry name" value="AB_hydrolase_fold"/>
</dbReference>
<evidence type="ECO:0000256" key="2">
    <source>
        <dbReference type="SAM" id="MobiDB-lite"/>
    </source>
</evidence>
<dbReference type="GO" id="GO:0016787">
    <property type="term" value="F:hydrolase activity"/>
    <property type="evidence" value="ECO:0007669"/>
    <property type="project" value="UniProtKB-KW"/>
</dbReference>
<dbReference type="PANTHER" id="PTHR48081:SF8">
    <property type="entry name" value="ALPHA_BETA HYDROLASE FOLD-3 DOMAIN-CONTAINING PROTEIN-RELATED"/>
    <property type="match status" value="1"/>
</dbReference>
<proteinExistence type="predicted"/>
<evidence type="ECO:0000313" key="4">
    <source>
        <dbReference type="EMBL" id="KAG0667252.1"/>
    </source>
</evidence>
<keyword evidence="5" id="KW-1185">Reference proteome</keyword>